<name>A0AA43RIS6_9ACTN</name>
<gene>
    <name evidence="1" type="ORF">Q3982_07875</name>
</gene>
<dbReference type="InterPro" id="IPR027417">
    <property type="entry name" value="P-loop_NTPase"/>
</dbReference>
<sequence length="223" mass="26006">MLKYYEVENFRSFKNKTTFSLEKTNYKVLEETNTVRGLLKGVLFVGANASGKSGALLPVKLLLDMLFGKAEIPFEMYHCLFSMNPAVSMRFVFDIKGSEIDYSIKYHNDGSAIHELLKVDGETVLERENSYAKVSLTDQKEYTDIQLNTLFLREIYFNTRFRGHQVLQEWFSFLTASIYLDLYTRRASVYQASGIELRKYLEEKGTDEINQFFEEYNFGQRVV</sequence>
<dbReference type="AlphaFoldDB" id="A0AA43RIS6"/>
<accession>A0AA43RIS6</accession>
<organism evidence="1 2">
    <name type="scientific">Phoenicibacter congonensis</name>
    <dbReference type="NCBI Taxonomy" id="1944646"/>
    <lineage>
        <taxon>Bacteria</taxon>
        <taxon>Bacillati</taxon>
        <taxon>Actinomycetota</taxon>
        <taxon>Coriobacteriia</taxon>
        <taxon>Eggerthellales</taxon>
        <taxon>Eggerthellaceae</taxon>
        <taxon>Phoenicibacter</taxon>
    </lineage>
</organism>
<dbReference type="EMBL" id="JAUMVS010000220">
    <property type="protein sequence ID" value="MDO4842574.1"/>
    <property type="molecule type" value="Genomic_DNA"/>
</dbReference>
<keyword evidence="2" id="KW-1185">Reference proteome</keyword>
<comment type="caution">
    <text evidence="1">The sequence shown here is derived from an EMBL/GenBank/DDBJ whole genome shotgun (WGS) entry which is preliminary data.</text>
</comment>
<dbReference type="Proteomes" id="UP001168575">
    <property type="component" value="Unassembled WGS sequence"/>
</dbReference>
<feature type="non-terminal residue" evidence="1">
    <location>
        <position position="223"/>
    </location>
</feature>
<proteinExistence type="predicted"/>
<dbReference type="Gene3D" id="3.40.50.300">
    <property type="entry name" value="P-loop containing nucleotide triphosphate hydrolases"/>
    <property type="match status" value="1"/>
</dbReference>
<evidence type="ECO:0000313" key="2">
    <source>
        <dbReference type="Proteomes" id="UP001168575"/>
    </source>
</evidence>
<evidence type="ECO:0000313" key="1">
    <source>
        <dbReference type="EMBL" id="MDO4842574.1"/>
    </source>
</evidence>
<protein>
    <recommendedName>
        <fullName evidence="3">ATP-binding protein</fullName>
    </recommendedName>
</protein>
<evidence type="ECO:0008006" key="3">
    <source>
        <dbReference type="Google" id="ProtNLM"/>
    </source>
</evidence>
<reference evidence="1" key="1">
    <citation type="submission" date="2023-07" db="EMBL/GenBank/DDBJ databases">
        <title>Between Cages and Wild: Unraveling the Impact of Captivity on Animal Microbiomes and Antimicrobial Resistance.</title>
        <authorList>
            <person name="Schmartz G.P."/>
            <person name="Rehner J."/>
            <person name="Schuff M.J."/>
            <person name="Becker S.L."/>
            <person name="Kravczyk M."/>
            <person name="Gurevich A."/>
            <person name="Francke R."/>
            <person name="Mueller R."/>
            <person name="Keller V."/>
            <person name="Keller A."/>
        </authorList>
    </citation>
    <scope>NUCLEOTIDE SEQUENCE</scope>
    <source>
        <strain evidence="1">S12M_St_49</strain>
    </source>
</reference>